<comment type="caution">
    <text evidence="1">The sequence shown here is derived from an EMBL/GenBank/DDBJ whole genome shotgun (WGS) entry which is preliminary data.</text>
</comment>
<sequence>LTLWAELDGKKSYPIRDLVHFGTVEEVMGTR</sequence>
<gene>
    <name evidence="1" type="ORF">LCGC14_2232500</name>
</gene>
<proteinExistence type="predicted"/>
<name>A0A0F9DVF8_9ZZZZ</name>
<feature type="non-terminal residue" evidence="1">
    <location>
        <position position="1"/>
    </location>
</feature>
<organism evidence="1">
    <name type="scientific">marine sediment metagenome</name>
    <dbReference type="NCBI Taxonomy" id="412755"/>
    <lineage>
        <taxon>unclassified sequences</taxon>
        <taxon>metagenomes</taxon>
        <taxon>ecological metagenomes</taxon>
    </lineage>
</organism>
<dbReference type="EMBL" id="LAZR01030066">
    <property type="protein sequence ID" value="KKL57726.1"/>
    <property type="molecule type" value="Genomic_DNA"/>
</dbReference>
<evidence type="ECO:0000313" key="1">
    <source>
        <dbReference type="EMBL" id="KKL57726.1"/>
    </source>
</evidence>
<reference evidence="1" key="1">
    <citation type="journal article" date="2015" name="Nature">
        <title>Complex archaea that bridge the gap between prokaryotes and eukaryotes.</title>
        <authorList>
            <person name="Spang A."/>
            <person name="Saw J.H."/>
            <person name="Jorgensen S.L."/>
            <person name="Zaremba-Niedzwiedzka K."/>
            <person name="Martijn J."/>
            <person name="Lind A.E."/>
            <person name="van Eijk R."/>
            <person name="Schleper C."/>
            <person name="Guy L."/>
            <person name="Ettema T.J."/>
        </authorList>
    </citation>
    <scope>NUCLEOTIDE SEQUENCE</scope>
</reference>
<accession>A0A0F9DVF8</accession>
<protein>
    <submittedName>
        <fullName evidence="1">Uncharacterized protein</fullName>
    </submittedName>
</protein>
<dbReference type="AlphaFoldDB" id="A0A0F9DVF8"/>